<sequence length="303" mass="34908">MSYRSEINDNMKMGGFLVSSPSTSRLLALPGELRNRIYWYCDITHDIITQYVKNFYVSGQGKFSRDKLQVPARQRDSAFGLTRTCQLLRREFRPIYQRSSLLVLDILNVSAFLELCPNMDDTGAFGGLKILVPYDHIYQAVDVTALFKLSQRTKSFKIVFDGVSDHGKRTADALTQLMVYKSPLWKDWILNATKQIKLEARVAMEVRSRLDDDSEKIMVLLEPFLDFKLQVNVAVPHVEHELPTPQHIGPFVWMLGFRRRFGEELGLSIDGNDRWHGAVKNRSYTVRKGTQLEHVQNLPPEEK</sequence>
<dbReference type="Proteomes" id="UP000240883">
    <property type="component" value="Unassembled WGS sequence"/>
</dbReference>
<proteinExistence type="predicted"/>
<keyword evidence="2" id="KW-1185">Reference proteome</keyword>
<name>A0A2T2P4F9_CORCC</name>
<evidence type="ECO:0000313" key="1">
    <source>
        <dbReference type="EMBL" id="PSN72519.1"/>
    </source>
</evidence>
<dbReference type="OrthoDB" id="4133832at2759"/>
<protein>
    <recommendedName>
        <fullName evidence="3">F-box domain-containing protein</fullName>
    </recommendedName>
</protein>
<reference evidence="1 2" key="1">
    <citation type="journal article" date="2018" name="Front. Microbiol.">
        <title>Genome-Wide Analysis of Corynespora cassiicola Leaf Fall Disease Putative Effectors.</title>
        <authorList>
            <person name="Lopez D."/>
            <person name="Ribeiro S."/>
            <person name="Label P."/>
            <person name="Fumanal B."/>
            <person name="Venisse J.S."/>
            <person name="Kohler A."/>
            <person name="de Oliveira R.R."/>
            <person name="Labutti K."/>
            <person name="Lipzen A."/>
            <person name="Lail K."/>
            <person name="Bauer D."/>
            <person name="Ohm R.A."/>
            <person name="Barry K.W."/>
            <person name="Spatafora J."/>
            <person name="Grigoriev I.V."/>
            <person name="Martin F.M."/>
            <person name="Pujade-Renaud V."/>
        </authorList>
    </citation>
    <scope>NUCLEOTIDE SEQUENCE [LARGE SCALE GENOMIC DNA]</scope>
    <source>
        <strain evidence="1 2">Philippines</strain>
    </source>
</reference>
<gene>
    <name evidence="1" type="ORF">BS50DRAFT_673265</name>
</gene>
<dbReference type="AlphaFoldDB" id="A0A2T2P4F9"/>
<evidence type="ECO:0008006" key="3">
    <source>
        <dbReference type="Google" id="ProtNLM"/>
    </source>
</evidence>
<dbReference type="EMBL" id="KZ678130">
    <property type="protein sequence ID" value="PSN72519.1"/>
    <property type="molecule type" value="Genomic_DNA"/>
</dbReference>
<organism evidence="1 2">
    <name type="scientific">Corynespora cassiicola Philippines</name>
    <dbReference type="NCBI Taxonomy" id="1448308"/>
    <lineage>
        <taxon>Eukaryota</taxon>
        <taxon>Fungi</taxon>
        <taxon>Dikarya</taxon>
        <taxon>Ascomycota</taxon>
        <taxon>Pezizomycotina</taxon>
        <taxon>Dothideomycetes</taxon>
        <taxon>Pleosporomycetidae</taxon>
        <taxon>Pleosporales</taxon>
        <taxon>Corynesporascaceae</taxon>
        <taxon>Corynespora</taxon>
    </lineage>
</organism>
<accession>A0A2T2P4F9</accession>
<evidence type="ECO:0000313" key="2">
    <source>
        <dbReference type="Proteomes" id="UP000240883"/>
    </source>
</evidence>